<keyword evidence="9" id="KW-1185">Reference proteome</keyword>
<dbReference type="SUPFAM" id="SSF46929">
    <property type="entry name" value="DNA helicase RuvA subunit, C-terminal domain"/>
    <property type="match status" value="1"/>
</dbReference>
<comment type="similarity">
    <text evidence="6">Belongs to the RuvA family.</text>
</comment>
<keyword evidence="8" id="KW-0378">Hydrolase</keyword>
<evidence type="ECO:0000259" key="7">
    <source>
        <dbReference type="SMART" id="SM00278"/>
    </source>
</evidence>
<feature type="domain" description="Helix-hairpin-helix DNA-binding motif class 1" evidence="7">
    <location>
        <begin position="73"/>
        <end position="92"/>
    </location>
</feature>
<evidence type="ECO:0000256" key="3">
    <source>
        <dbReference type="ARBA" id="ARBA00023125"/>
    </source>
</evidence>
<dbReference type="GO" id="GO:0009378">
    <property type="term" value="F:four-way junction helicase activity"/>
    <property type="evidence" value="ECO:0007669"/>
    <property type="project" value="InterPro"/>
</dbReference>
<protein>
    <recommendedName>
        <fullName evidence="6">Holliday junction branch migration complex subunit RuvA</fullName>
    </recommendedName>
</protein>
<dbReference type="AlphaFoldDB" id="A0A9J6QVF9"/>
<dbReference type="Pfam" id="PF07499">
    <property type="entry name" value="RuvA_C"/>
    <property type="match status" value="1"/>
</dbReference>
<evidence type="ECO:0000256" key="5">
    <source>
        <dbReference type="ARBA" id="ARBA00023204"/>
    </source>
</evidence>
<dbReference type="Pfam" id="PF01330">
    <property type="entry name" value="RuvA_N"/>
    <property type="match status" value="1"/>
</dbReference>
<dbReference type="HAMAP" id="MF_00031">
    <property type="entry name" value="DNA_HJ_migration_RuvA"/>
    <property type="match status" value="1"/>
</dbReference>
<gene>
    <name evidence="6 8" type="primary">ruvA</name>
    <name evidence="8" type="ORF">OBO34_06810</name>
</gene>
<feature type="region of interest" description="Domain I" evidence="6">
    <location>
        <begin position="1"/>
        <end position="64"/>
    </location>
</feature>
<evidence type="ECO:0000256" key="2">
    <source>
        <dbReference type="ARBA" id="ARBA00022763"/>
    </source>
</evidence>
<sequence>MLHYIKGTLAIKTESGIVVDAGGLGYEITVPANSSVYLAKEGESITVFTAMIVREDDIRLFGFGEKAALDTFHKLITVSGVGAKAAIAILSAMPLSEVHQAIVLEDAKSLTRANGIGKKTAERIVLELKDKFGQLEQAALPEGMESSASADGAAGDSRTEAVSALVALGYTKGEAVNALAAVKEKDLTVEEYIKQALKRLF</sequence>
<dbReference type="InterPro" id="IPR000085">
    <property type="entry name" value="RuvA"/>
</dbReference>
<dbReference type="GO" id="GO:0005524">
    <property type="term" value="F:ATP binding"/>
    <property type="evidence" value="ECO:0007669"/>
    <property type="project" value="InterPro"/>
</dbReference>
<proteinExistence type="inferred from homology"/>
<evidence type="ECO:0000256" key="1">
    <source>
        <dbReference type="ARBA" id="ARBA00022490"/>
    </source>
</evidence>
<keyword evidence="4 6" id="KW-0233">DNA recombination</keyword>
<dbReference type="Pfam" id="PF14520">
    <property type="entry name" value="HHH_5"/>
    <property type="match status" value="1"/>
</dbReference>
<dbReference type="InterPro" id="IPR013849">
    <property type="entry name" value="DNA_helicase_Holl-junc_RuvA_I"/>
</dbReference>
<dbReference type="GO" id="GO:0005737">
    <property type="term" value="C:cytoplasm"/>
    <property type="evidence" value="ECO:0007669"/>
    <property type="project" value="UniProtKB-SubCell"/>
</dbReference>
<comment type="caution">
    <text evidence="6">Lacks conserved residue(s) required for the propagation of feature annotation.</text>
</comment>
<keyword evidence="5 6" id="KW-0234">DNA repair</keyword>
<reference evidence="8" key="1">
    <citation type="submission" date="2022-09" db="EMBL/GenBank/DDBJ databases">
        <title>Culturomic study of gut microbiota in children with autism spectrum disorder.</title>
        <authorList>
            <person name="Efimov B.A."/>
            <person name="Chaplin A.V."/>
            <person name="Sokolova S.R."/>
            <person name="Pikina A.P."/>
            <person name="Korzhanova M."/>
            <person name="Belova V."/>
            <person name="Korostin D."/>
        </authorList>
    </citation>
    <scope>NUCLEOTIDE SEQUENCE</scope>
    <source>
        <strain evidence="8">ASD5510</strain>
    </source>
</reference>
<dbReference type="InterPro" id="IPR003583">
    <property type="entry name" value="Hlx-hairpin-Hlx_DNA-bd_motif"/>
</dbReference>
<comment type="caution">
    <text evidence="8">The sequence shown here is derived from an EMBL/GenBank/DDBJ whole genome shotgun (WGS) entry which is preliminary data.</text>
</comment>
<comment type="subunit">
    <text evidence="6">Homotetramer. Forms an RuvA(8)-RuvB(12)-Holliday junction (HJ) complex. HJ DNA is sandwiched between 2 RuvA tetramers; dsDNA enters through RuvA and exits via RuvB. An RuvB hexamer assembles on each DNA strand where it exits the tetramer. Each RuvB hexamer is contacted by two RuvA subunits (via domain III) on 2 adjacent RuvB subunits; this complex drives branch migration. In the full resolvosome a probable DNA-RuvA(4)-RuvB(12)-RuvC(2) complex forms which resolves the HJ.</text>
</comment>
<dbReference type="InterPro" id="IPR010994">
    <property type="entry name" value="RuvA_2-like"/>
</dbReference>
<comment type="subcellular location">
    <subcellularLocation>
        <location evidence="6">Cytoplasm</location>
    </subcellularLocation>
</comment>
<dbReference type="CDD" id="cd14332">
    <property type="entry name" value="UBA_RuvA_C"/>
    <property type="match status" value="1"/>
</dbReference>
<dbReference type="Proteomes" id="UP001065549">
    <property type="component" value="Unassembled WGS sequence"/>
</dbReference>
<dbReference type="NCBIfam" id="TIGR00084">
    <property type="entry name" value="ruvA"/>
    <property type="match status" value="1"/>
</dbReference>
<evidence type="ECO:0000256" key="4">
    <source>
        <dbReference type="ARBA" id="ARBA00023172"/>
    </source>
</evidence>
<organism evidence="8 9">
    <name type="scientific">Hominibacterium faecale</name>
    <dbReference type="NCBI Taxonomy" id="2839743"/>
    <lineage>
        <taxon>Bacteria</taxon>
        <taxon>Bacillati</taxon>
        <taxon>Bacillota</taxon>
        <taxon>Clostridia</taxon>
        <taxon>Peptostreptococcales</taxon>
        <taxon>Anaerovoracaceae</taxon>
        <taxon>Hominibacterium</taxon>
    </lineage>
</organism>
<dbReference type="SUPFAM" id="SSF47781">
    <property type="entry name" value="RuvA domain 2-like"/>
    <property type="match status" value="1"/>
</dbReference>
<dbReference type="GO" id="GO:0000400">
    <property type="term" value="F:four-way junction DNA binding"/>
    <property type="evidence" value="ECO:0007669"/>
    <property type="project" value="UniProtKB-UniRule"/>
</dbReference>
<keyword evidence="1 6" id="KW-0963">Cytoplasm</keyword>
<keyword evidence="2 6" id="KW-0227">DNA damage</keyword>
<dbReference type="EMBL" id="JAOSHN010000002">
    <property type="protein sequence ID" value="MCU7378062.1"/>
    <property type="molecule type" value="Genomic_DNA"/>
</dbReference>
<name>A0A9J6QVF9_9FIRM</name>
<dbReference type="GO" id="GO:0016787">
    <property type="term" value="F:hydrolase activity"/>
    <property type="evidence" value="ECO:0007669"/>
    <property type="project" value="UniProtKB-KW"/>
</dbReference>
<dbReference type="Gene3D" id="1.10.150.20">
    <property type="entry name" value="5' to 3' exonuclease, C-terminal subdomain"/>
    <property type="match status" value="1"/>
</dbReference>
<dbReference type="SUPFAM" id="SSF50249">
    <property type="entry name" value="Nucleic acid-binding proteins"/>
    <property type="match status" value="1"/>
</dbReference>
<dbReference type="GO" id="GO:0048476">
    <property type="term" value="C:Holliday junction resolvase complex"/>
    <property type="evidence" value="ECO:0007669"/>
    <property type="project" value="UniProtKB-UniRule"/>
</dbReference>
<evidence type="ECO:0000313" key="9">
    <source>
        <dbReference type="Proteomes" id="UP001065549"/>
    </source>
</evidence>
<evidence type="ECO:0000313" key="8">
    <source>
        <dbReference type="EMBL" id="MCU7378062.1"/>
    </source>
</evidence>
<dbReference type="GO" id="GO:0006310">
    <property type="term" value="P:DNA recombination"/>
    <property type="evidence" value="ECO:0007669"/>
    <property type="project" value="UniProtKB-UniRule"/>
</dbReference>
<dbReference type="InterPro" id="IPR036267">
    <property type="entry name" value="RuvA_C_sf"/>
</dbReference>
<feature type="region of interest" description="Domain III" evidence="6">
    <location>
        <begin position="157"/>
        <end position="201"/>
    </location>
</feature>
<comment type="function">
    <text evidence="6">The RuvA-RuvB-RuvC complex processes Holliday junction (HJ) DNA during genetic recombination and DNA repair, while the RuvA-RuvB complex plays an important role in the rescue of blocked DNA replication forks via replication fork reversal (RFR). RuvA specifically binds to HJ cruciform DNA, conferring on it an open structure. The RuvB hexamer acts as an ATP-dependent pump, pulling dsDNA into and through the RuvAB complex. HJ branch migration allows RuvC to scan DNA until it finds its consensus sequence, where it cleaves and resolves the cruciform DNA.</text>
</comment>
<evidence type="ECO:0000256" key="6">
    <source>
        <dbReference type="HAMAP-Rule" id="MF_00031"/>
    </source>
</evidence>
<keyword evidence="3 6" id="KW-0238">DNA-binding</keyword>
<comment type="domain">
    <text evidence="6">Has three domains with a flexible linker between the domains II and III and assumes an 'L' shape. Domain III is highly mobile and contacts RuvB.</text>
</comment>
<dbReference type="SMART" id="SM00278">
    <property type="entry name" value="HhH1"/>
    <property type="match status" value="2"/>
</dbReference>
<accession>A0A9J6QVF9</accession>
<dbReference type="Gene3D" id="2.40.50.140">
    <property type="entry name" value="Nucleic acid-binding proteins"/>
    <property type="match status" value="1"/>
</dbReference>
<dbReference type="Gene3D" id="1.10.8.10">
    <property type="entry name" value="DNA helicase RuvA subunit, C-terminal domain"/>
    <property type="match status" value="1"/>
</dbReference>
<feature type="domain" description="Helix-hairpin-helix DNA-binding motif class 1" evidence="7">
    <location>
        <begin position="108"/>
        <end position="127"/>
    </location>
</feature>
<dbReference type="GO" id="GO:0009379">
    <property type="term" value="C:Holliday junction helicase complex"/>
    <property type="evidence" value="ECO:0007669"/>
    <property type="project" value="InterPro"/>
</dbReference>
<dbReference type="InterPro" id="IPR012340">
    <property type="entry name" value="NA-bd_OB-fold"/>
</dbReference>
<dbReference type="InterPro" id="IPR011114">
    <property type="entry name" value="RuvA_C"/>
</dbReference>
<dbReference type="GO" id="GO:0006281">
    <property type="term" value="P:DNA repair"/>
    <property type="evidence" value="ECO:0007669"/>
    <property type="project" value="UniProtKB-UniRule"/>
</dbReference>
<dbReference type="RefSeq" id="WP_253019740.1">
    <property type="nucleotide sequence ID" value="NZ_JAOSHN010000002.1"/>
</dbReference>